<dbReference type="GO" id="GO:0006012">
    <property type="term" value="P:galactose metabolic process"/>
    <property type="evidence" value="ECO:0007669"/>
    <property type="project" value="InterPro"/>
</dbReference>
<dbReference type="InterPro" id="IPR005886">
    <property type="entry name" value="UDP_G4E"/>
</dbReference>
<feature type="domain" description="NAD(P)-binding" evidence="6">
    <location>
        <begin position="74"/>
        <end position="388"/>
    </location>
</feature>
<dbReference type="InterPro" id="IPR036291">
    <property type="entry name" value="NAD(P)-bd_dom_sf"/>
</dbReference>
<evidence type="ECO:0000313" key="8">
    <source>
        <dbReference type="Proteomes" id="UP000187406"/>
    </source>
</evidence>
<gene>
    <name evidence="7" type="ORF">CFOL_v3_09117</name>
</gene>
<dbReference type="Pfam" id="PF16363">
    <property type="entry name" value="GDP_Man_Dehyd"/>
    <property type="match status" value="1"/>
</dbReference>
<evidence type="ECO:0000256" key="3">
    <source>
        <dbReference type="ARBA" id="ARBA00023027"/>
    </source>
</evidence>
<dbReference type="Gene3D" id="3.90.25.10">
    <property type="entry name" value="UDP-galactose 4-epimerase, domain 1"/>
    <property type="match status" value="1"/>
</dbReference>
<dbReference type="Gene3D" id="3.40.50.720">
    <property type="entry name" value="NAD(P)-binding Rossmann-like Domain"/>
    <property type="match status" value="1"/>
</dbReference>
<dbReference type="NCBIfam" id="TIGR01179">
    <property type="entry name" value="galE"/>
    <property type="match status" value="1"/>
</dbReference>
<name>A0A1Q3BCR2_CEPFO</name>
<dbReference type="Proteomes" id="UP000187406">
    <property type="component" value="Unassembled WGS sequence"/>
</dbReference>
<evidence type="ECO:0000256" key="2">
    <source>
        <dbReference type="ARBA" id="ARBA00007637"/>
    </source>
</evidence>
<dbReference type="AlphaFoldDB" id="A0A1Q3BCR2"/>
<dbReference type="OrthoDB" id="9402762at2759"/>
<evidence type="ECO:0000256" key="4">
    <source>
        <dbReference type="ARBA" id="ARBA00023235"/>
    </source>
</evidence>
<evidence type="ECO:0000256" key="5">
    <source>
        <dbReference type="ARBA" id="ARBA00023277"/>
    </source>
</evidence>
<evidence type="ECO:0000259" key="6">
    <source>
        <dbReference type="Pfam" id="PF16363"/>
    </source>
</evidence>
<comment type="similarity">
    <text evidence="2">Belongs to the NAD(P)-dependent epimerase/dehydratase family.</text>
</comment>
<accession>A0A1Q3BCR2</accession>
<dbReference type="CDD" id="cd05247">
    <property type="entry name" value="UDP_G4E_1_SDR_e"/>
    <property type="match status" value="1"/>
</dbReference>
<reference evidence="8" key="1">
    <citation type="submission" date="2016-04" db="EMBL/GenBank/DDBJ databases">
        <title>Cephalotus genome sequencing.</title>
        <authorList>
            <person name="Fukushima K."/>
            <person name="Hasebe M."/>
            <person name="Fang X."/>
        </authorList>
    </citation>
    <scope>NUCLEOTIDE SEQUENCE [LARGE SCALE GENOMIC DNA]</scope>
    <source>
        <strain evidence="8">cv. St1</strain>
    </source>
</reference>
<proteinExistence type="inferred from homology"/>
<keyword evidence="4" id="KW-0413">Isomerase</keyword>
<comment type="caution">
    <text evidence="7">The sequence shown here is derived from an EMBL/GenBank/DDBJ whole genome shotgun (WGS) entry which is preliminary data.</text>
</comment>
<protein>
    <submittedName>
        <fullName evidence="7">Epimerase domain-containing protein/Epimerase_Csub domain-containing protein</fullName>
    </submittedName>
</protein>
<dbReference type="PANTHER" id="PTHR43725">
    <property type="entry name" value="UDP-GLUCOSE 4-EPIMERASE"/>
    <property type="match status" value="1"/>
</dbReference>
<dbReference type="EMBL" id="BDDD01000424">
    <property type="protein sequence ID" value="GAV65602.1"/>
    <property type="molecule type" value="Genomic_DNA"/>
</dbReference>
<keyword evidence="3" id="KW-0520">NAD</keyword>
<organism evidence="7 8">
    <name type="scientific">Cephalotus follicularis</name>
    <name type="common">Albany pitcher plant</name>
    <dbReference type="NCBI Taxonomy" id="3775"/>
    <lineage>
        <taxon>Eukaryota</taxon>
        <taxon>Viridiplantae</taxon>
        <taxon>Streptophyta</taxon>
        <taxon>Embryophyta</taxon>
        <taxon>Tracheophyta</taxon>
        <taxon>Spermatophyta</taxon>
        <taxon>Magnoliopsida</taxon>
        <taxon>eudicotyledons</taxon>
        <taxon>Gunneridae</taxon>
        <taxon>Pentapetalae</taxon>
        <taxon>rosids</taxon>
        <taxon>fabids</taxon>
        <taxon>Oxalidales</taxon>
        <taxon>Cephalotaceae</taxon>
        <taxon>Cephalotus</taxon>
    </lineage>
</organism>
<dbReference type="SUPFAM" id="SSF51735">
    <property type="entry name" value="NAD(P)-binding Rossmann-fold domains"/>
    <property type="match status" value="1"/>
</dbReference>
<evidence type="ECO:0000313" key="7">
    <source>
        <dbReference type="EMBL" id="GAV65602.1"/>
    </source>
</evidence>
<dbReference type="FunCoup" id="A0A1Q3BCR2">
    <property type="interactions" value="90"/>
</dbReference>
<dbReference type="InterPro" id="IPR016040">
    <property type="entry name" value="NAD(P)-bd_dom"/>
</dbReference>
<comment type="cofactor">
    <cofactor evidence="1">
        <name>NAD(+)</name>
        <dbReference type="ChEBI" id="CHEBI:57540"/>
    </cofactor>
</comment>
<dbReference type="GO" id="GO:0003978">
    <property type="term" value="F:UDP-glucose 4-epimerase activity"/>
    <property type="evidence" value="ECO:0007669"/>
    <property type="project" value="InterPro"/>
</dbReference>
<dbReference type="STRING" id="3775.A0A1Q3BCR2"/>
<dbReference type="InParanoid" id="A0A1Q3BCR2"/>
<keyword evidence="5" id="KW-0119">Carbohydrate metabolism</keyword>
<keyword evidence="8" id="KW-1185">Reference proteome</keyword>
<evidence type="ECO:0000256" key="1">
    <source>
        <dbReference type="ARBA" id="ARBA00001911"/>
    </source>
</evidence>
<dbReference type="PANTHER" id="PTHR43725:SF53">
    <property type="entry name" value="UDP-ARABINOSE 4-EPIMERASE 1"/>
    <property type="match status" value="1"/>
</dbReference>
<sequence length="412" mass="45446">MLNFARARTQPRPNRSVSFGGMDYVDPKRKSNLIGKILLAASLTAICILMLKQSQSFITPSVFNIHEKGVTHVLVTGGAGFIGSHASYRLLKDSYRVTIVDNLSRGNIGAVKVLQELFPEPGRLQFIYADLGDPKAVNKIFSENAFDAVMHFAAVAYVGESTMDPLKYYHNITSNTLGVLEAMAAHGVNTLIYSSTCATYGEPEKMPITEDTPQLPINPYGKAKKMAEDIILDFSKNTDMAIMILRYFNVIGSDPEGRLGEAPKPELREHGRISGACFDAARGIIPDLKVKGTDYSTHDGTCIRDYIDVTDLVDAHVKALENAKPSKVGIYNVGTGQGRSVKEFVEACKKATGVDIKIEYLPRRPGDYAEVYSDPSKIKRELNWTAQRTNLQDSLEIAWGWQKLHRDGYGSS</sequence>